<reference evidence="6" key="1">
    <citation type="submission" date="2024-06" db="EMBL/GenBank/DDBJ databases">
        <title>Genome sequence of Vogesella sp. MAHUQ-64.</title>
        <authorList>
            <person name="Huq M.A."/>
        </authorList>
    </citation>
    <scope>NUCLEOTIDE SEQUENCE</scope>
    <source>
        <strain evidence="6">MAHUQ-64</strain>
    </source>
</reference>
<proteinExistence type="inferred from homology"/>
<dbReference type="InterPro" id="IPR011057">
    <property type="entry name" value="Mss4-like_sf"/>
</dbReference>
<keyword evidence="3" id="KW-0862">Zinc</keyword>
<evidence type="ECO:0000313" key="7">
    <source>
        <dbReference type="Proteomes" id="UP001433638"/>
    </source>
</evidence>
<dbReference type="InterPro" id="IPR006913">
    <property type="entry name" value="CENP-V/GFA"/>
</dbReference>
<sequence>MQGRCLCGAVRYRLRGEPYHVTHCHCLSCRLASGAPFVTWFTIRALELEWRGEVRHYQSSMGVQRGFCPRCGTTLSYRHESAPDEIDLTAATLENPSLLTPEDHTWVDNMLDWVRMLPLLPRHRRHRQLNRSA</sequence>
<accession>A0ABV1LZT9</accession>
<evidence type="ECO:0000259" key="5">
    <source>
        <dbReference type="PROSITE" id="PS51891"/>
    </source>
</evidence>
<evidence type="ECO:0000256" key="1">
    <source>
        <dbReference type="ARBA" id="ARBA00005495"/>
    </source>
</evidence>
<evidence type="ECO:0000256" key="3">
    <source>
        <dbReference type="ARBA" id="ARBA00022833"/>
    </source>
</evidence>
<dbReference type="Pfam" id="PF04828">
    <property type="entry name" value="GFA"/>
    <property type="match status" value="1"/>
</dbReference>
<organism evidence="6 7">
    <name type="scientific">Vogesella oryzagri</name>
    <dbReference type="NCBI Taxonomy" id="3160864"/>
    <lineage>
        <taxon>Bacteria</taxon>
        <taxon>Pseudomonadati</taxon>
        <taxon>Pseudomonadota</taxon>
        <taxon>Betaproteobacteria</taxon>
        <taxon>Neisseriales</taxon>
        <taxon>Chromobacteriaceae</taxon>
        <taxon>Vogesella</taxon>
    </lineage>
</organism>
<dbReference type="PANTHER" id="PTHR33337:SF40">
    <property type="entry name" value="CENP-V_GFA DOMAIN-CONTAINING PROTEIN-RELATED"/>
    <property type="match status" value="1"/>
</dbReference>
<name>A0ABV1LZT9_9NEIS</name>
<dbReference type="RefSeq" id="WP_349583423.1">
    <property type="nucleotide sequence ID" value="NZ_JBEFLD010000001.1"/>
</dbReference>
<protein>
    <submittedName>
        <fullName evidence="6">GFA family protein</fullName>
    </submittedName>
</protein>
<gene>
    <name evidence="6" type="ORF">ABNW52_02275</name>
</gene>
<dbReference type="EMBL" id="JBEFLD010000001">
    <property type="protein sequence ID" value="MEQ6289433.1"/>
    <property type="molecule type" value="Genomic_DNA"/>
</dbReference>
<evidence type="ECO:0000313" key="6">
    <source>
        <dbReference type="EMBL" id="MEQ6289433.1"/>
    </source>
</evidence>
<dbReference type="PANTHER" id="PTHR33337">
    <property type="entry name" value="GFA DOMAIN-CONTAINING PROTEIN"/>
    <property type="match status" value="1"/>
</dbReference>
<evidence type="ECO:0000256" key="2">
    <source>
        <dbReference type="ARBA" id="ARBA00022723"/>
    </source>
</evidence>
<dbReference type="PROSITE" id="PS51891">
    <property type="entry name" value="CENP_V_GFA"/>
    <property type="match status" value="1"/>
</dbReference>
<keyword evidence="2" id="KW-0479">Metal-binding</keyword>
<feature type="domain" description="CENP-V/GFA" evidence="5">
    <location>
        <begin position="1"/>
        <end position="108"/>
    </location>
</feature>
<keyword evidence="4" id="KW-0456">Lyase</keyword>
<dbReference type="Gene3D" id="3.90.1590.10">
    <property type="entry name" value="glutathione-dependent formaldehyde- activating enzyme (gfa)"/>
    <property type="match status" value="1"/>
</dbReference>
<comment type="similarity">
    <text evidence="1">Belongs to the Gfa family.</text>
</comment>
<comment type="caution">
    <text evidence="6">The sequence shown here is derived from an EMBL/GenBank/DDBJ whole genome shotgun (WGS) entry which is preliminary data.</text>
</comment>
<dbReference type="Proteomes" id="UP001433638">
    <property type="component" value="Unassembled WGS sequence"/>
</dbReference>
<dbReference type="SUPFAM" id="SSF51316">
    <property type="entry name" value="Mss4-like"/>
    <property type="match status" value="1"/>
</dbReference>
<evidence type="ECO:0000256" key="4">
    <source>
        <dbReference type="ARBA" id="ARBA00023239"/>
    </source>
</evidence>
<keyword evidence="7" id="KW-1185">Reference proteome</keyword>